<evidence type="ECO:0000313" key="13">
    <source>
        <dbReference type="Proteomes" id="UP000815325"/>
    </source>
</evidence>
<keyword evidence="3" id="KW-0227">DNA damage</keyword>
<organism evidence="12 13">
    <name type="scientific">Dunaliella salina</name>
    <name type="common">Green alga</name>
    <name type="synonym">Protococcus salinus</name>
    <dbReference type="NCBI Taxonomy" id="3046"/>
    <lineage>
        <taxon>Eukaryota</taxon>
        <taxon>Viridiplantae</taxon>
        <taxon>Chlorophyta</taxon>
        <taxon>core chlorophytes</taxon>
        <taxon>Chlorophyceae</taxon>
        <taxon>CS clade</taxon>
        <taxon>Chlamydomonadales</taxon>
        <taxon>Dunaliellaceae</taxon>
        <taxon>Dunaliella</taxon>
    </lineage>
</organism>
<dbReference type="Gene3D" id="3.40.50.410">
    <property type="entry name" value="von Willebrand factor, type A domain"/>
    <property type="match status" value="1"/>
</dbReference>
<dbReference type="InterPro" id="IPR016194">
    <property type="entry name" value="SPOC-like_C_dom_sf"/>
</dbReference>
<dbReference type="EMBL" id="MU069554">
    <property type="protein sequence ID" value="KAF5839117.1"/>
    <property type="molecule type" value="Genomic_DNA"/>
</dbReference>
<dbReference type="PANTHER" id="PTHR12604">
    <property type="entry name" value="KU AUTOANTIGEN DNA HELICASE"/>
    <property type="match status" value="1"/>
</dbReference>
<feature type="domain" description="Ku" evidence="11">
    <location>
        <begin position="299"/>
        <end position="403"/>
    </location>
</feature>
<keyword evidence="4" id="KW-0378">Hydrolase</keyword>
<dbReference type="Proteomes" id="UP000815325">
    <property type="component" value="Unassembled WGS sequence"/>
</dbReference>
<dbReference type="SUPFAM" id="SSF100939">
    <property type="entry name" value="SPOC domain-like"/>
    <property type="match status" value="1"/>
</dbReference>
<keyword evidence="2" id="KW-0547">Nucleotide-binding</keyword>
<dbReference type="SUPFAM" id="SSF53300">
    <property type="entry name" value="vWA-like"/>
    <property type="match status" value="1"/>
</dbReference>
<dbReference type="Gene3D" id="2.40.290.10">
    <property type="match status" value="1"/>
</dbReference>
<evidence type="ECO:0000256" key="7">
    <source>
        <dbReference type="ARBA" id="ARBA00023125"/>
    </source>
</evidence>
<sequence length="514" mass="57141">MSLMQLDKPKDFCCMLVDVGPHMHSILPQVKQFVTHFVEAKLINKPAHEVALILLGSTGTRNEVNQEYLEQGHPGQYENISVVENLSTPNLGTLKTASCLECGTGITDIYNGLLVVLDLFKKASKDRHIPEKHCVLVSNFACQSEPIDDVTLAHITENFQSIRLDMVCPDMELEQQDGQQAINKAIRAANEVPLTDMLTKLGLPGPQHAHSTAELLSLIRWKEVKPSATFDGLLTVGSKLAIPVKMFKKTGKESTPSLKSYTLDQGILTEVHYQRSHVSMKQMAAEDRLKPCSMLCYCDCRYAFNKESIVVIANKDDPPAGLAVSALVRSMASKDQVAVVRMVRTNNGKPELLAFSPRLASPQEGTPDCWIANGLPFEQEVQWSSFPDMVSKAEHEPSQEQRDAAHSLVKNMDLSDVPLRPDFGPQELLRPEHVVNPVLHRFYACVAKRAMDSQAQLPPKDSDPLRRVLQPNARLLTKCDPELQRLKVAAQFIPAIEQAHQDGVLAWRPSQEKA</sequence>
<evidence type="ECO:0000256" key="6">
    <source>
        <dbReference type="ARBA" id="ARBA00022840"/>
    </source>
</evidence>
<keyword evidence="6" id="KW-0067">ATP-binding</keyword>
<dbReference type="InterPro" id="IPR036465">
    <property type="entry name" value="vWFA_dom_sf"/>
</dbReference>
<evidence type="ECO:0000256" key="9">
    <source>
        <dbReference type="ARBA" id="ARBA00023204"/>
    </source>
</evidence>
<evidence type="ECO:0000256" key="10">
    <source>
        <dbReference type="ARBA" id="ARBA00023242"/>
    </source>
</evidence>
<comment type="subcellular location">
    <subcellularLocation>
        <location evidence="1">Nucleus</location>
    </subcellularLocation>
</comment>
<keyword evidence="5" id="KW-0347">Helicase</keyword>
<accession>A0ABQ7GWX4</accession>
<dbReference type="InterPro" id="IPR006164">
    <property type="entry name" value="DNA_bd_Ku70/Ku80"/>
</dbReference>
<evidence type="ECO:0000256" key="3">
    <source>
        <dbReference type="ARBA" id="ARBA00022763"/>
    </source>
</evidence>
<comment type="caution">
    <text evidence="12">The sequence shown here is derived from an EMBL/GenBank/DDBJ whole genome shotgun (WGS) entry which is preliminary data.</text>
</comment>
<keyword evidence="8" id="KW-0233">DNA recombination</keyword>
<reference evidence="12" key="1">
    <citation type="submission" date="2017-08" db="EMBL/GenBank/DDBJ databases">
        <authorList>
            <person name="Polle J.E."/>
            <person name="Barry K."/>
            <person name="Cushman J."/>
            <person name="Schmutz J."/>
            <person name="Tran D."/>
            <person name="Hathwaick L.T."/>
            <person name="Yim W.C."/>
            <person name="Jenkins J."/>
            <person name="Mckie-Krisberg Z.M."/>
            <person name="Prochnik S."/>
            <person name="Lindquist E."/>
            <person name="Dockter R.B."/>
            <person name="Adam C."/>
            <person name="Molina H."/>
            <person name="Bunkerborg J."/>
            <person name="Jin E."/>
            <person name="Buchheim M."/>
            <person name="Magnuson J."/>
        </authorList>
    </citation>
    <scope>NUCLEOTIDE SEQUENCE</scope>
    <source>
        <strain evidence="12">CCAP 19/18</strain>
    </source>
</reference>
<evidence type="ECO:0000256" key="1">
    <source>
        <dbReference type="ARBA" id="ARBA00004123"/>
    </source>
</evidence>
<gene>
    <name evidence="12" type="ORF">DUNSADRAFT_1515</name>
</gene>
<keyword evidence="13" id="KW-1185">Reference proteome</keyword>
<evidence type="ECO:0000256" key="2">
    <source>
        <dbReference type="ARBA" id="ARBA00022741"/>
    </source>
</evidence>
<evidence type="ECO:0000256" key="5">
    <source>
        <dbReference type="ARBA" id="ARBA00022806"/>
    </source>
</evidence>
<keyword evidence="10" id="KW-0539">Nucleus</keyword>
<dbReference type="Gene3D" id="1.10.1600.10">
    <property type="match status" value="1"/>
</dbReference>
<name>A0ABQ7GWX4_DUNSA</name>
<evidence type="ECO:0000259" key="11">
    <source>
        <dbReference type="Pfam" id="PF02735"/>
    </source>
</evidence>
<keyword evidence="7" id="KW-0238">DNA-binding</keyword>
<keyword evidence="9" id="KW-0234">DNA repair</keyword>
<evidence type="ECO:0000256" key="4">
    <source>
        <dbReference type="ARBA" id="ARBA00022801"/>
    </source>
</evidence>
<evidence type="ECO:0000313" key="12">
    <source>
        <dbReference type="EMBL" id="KAF5839117.1"/>
    </source>
</evidence>
<protein>
    <submittedName>
        <fullName evidence="12">SPOC like C-terminal domain-containing protein</fullName>
    </submittedName>
</protein>
<evidence type="ECO:0000256" key="8">
    <source>
        <dbReference type="ARBA" id="ARBA00023172"/>
    </source>
</evidence>
<dbReference type="PANTHER" id="PTHR12604:SF4">
    <property type="entry name" value="X-RAY REPAIR CROSS-COMPLEMENTING PROTEIN 5"/>
    <property type="match status" value="1"/>
</dbReference>
<dbReference type="Pfam" id="PF02735">
    <property type="entry name" value="Ku"/>
    <property type="match status" value="1"/>
</dbReference>
<proteinExistence type="predicted"/>